<name>A0ABW9SHM0_9BURK</name>
<dbReference type="EMBL" id="WNKW01000001">
    <property type="protein sequence ID" value="MTW31562.1"/>
    <property type="molecule type" value="Genomic_DNA"/>
</dbReference>
<reference evidence="1 2" key="1">
    <citation type="submission" date="2019-11" db="EMBL/GenBank/DDBJ databases">
        <title>Type strains purchased from KCTC, JCM and DSMZ.</title>
        <authorList>
            <person name="Lu H."/>
        </authorList>
    </citation>
    <scope>NUCLEOTIDE SEQUENCE [LARGE SCALE GENOMIC DNA]</scope>
    <source>
        <strain evidence="1 2">DSM 103461</strain>
    </source>
</reference>
<dbReference type="Proteomes" id="UP000735592">
    <property type="component" value="Unassembled WGS sequence"/>
</dbReference>
<protein>
    <submittedName>
        <fullName evidence="1">Uncharacterized protein</fullName>
    </submittedName>
</protein>
<proteinExistence type="predicted"/>
<comment type="caution">
    <text evidence="1">The sequence shown here is derived from an EMBL/GenBank/DDBJ whole genome shotgun (WGS) entry which is preliminary data.</text>
</comment>
<organism evidence="1 2">
    <name type="scientific">Pseudoduganella danionis</name>
    <dbReference type="NCBI Taxonomy" id="1890295"/>
    <lineage>
        <taxon>Bacteria</taxon>
        <taxon>Pseudomonadati</taxon>
        <taxon>Pseudomonadota</taxon>
        <taxon>Betaproteobacteria</taxon>
        <taxon>Burkholderiales</taxon>
        <taxon>Oxalobacteraceae</taxon>
        <taxon>Telluria group</taxon>
        <taxon>Pseudoduganella</taxon>
    </lineage>
</organism>
<sequence length="115" mass="13013">MSGNFHQMALTDVQPGMVLSDELLDMQGQVLLPQGTVLTEAMLSLMPRHGISVLPIQQAEYTAEAIEATVHHHEARLERLFRKNDADIDTHWATAQLRRFISDYRHGAEEAPEHE</sequence>
<keyword evidence="2" id="KW-1185">Reference proteome</keyword>
<dbReference type="RefSeq" id="WP_155432921.1">
    <property type="nucleotide sequence ID" value="NZ_JBHLXK010000001.1"/>
</dbReference>
<evidence type="ECO:0000313" key="2">
    <source>
        <dbReference type="Proteomes" id="UP000735592"/>
    </source>
</evidence>
<evidence type="ECO:0000313" key="1">
    <source>
        <dbReference type="EMBL" id="MTW31562.1"/>
    </source>
</evidence>
<gene>
    <name evidence="1" type="ORF">GM655_01835</name>
</gene>
<accession>A0ABW9SHM0</accession>